<proteinExistence type="predicted"/>
<dbReference type="PANTHER" id="PTHR10219">
    <property type="entry name" value="GLYCOLIPID TRANSFER PROTEIN-RELATED"/>
    <property type="match status" value="1"/>
</dbReference>
<dbReference type="GO" id="GO:0016020">
    <property type="term" value="C:membrane"/>
    <property type="evidence" value="ECO:0007669"/>
    <property type="project" value="TreeGrafter"/>
</dbReference>
<dbReference type="Gene3D" id="1.10.3520.10">
    <property type="entry name" value="Glycolipid transfer protein"/>
    <property type="match status" value="1"/>
</dbReference>
<dbReference type="AlphaFoldDB" id="A0A3R5TMF6"/>
<evidence type="ECO:0000313" key="3">
    <source>
        <dbReference type="EMBL" id="OPL20867.1"/>
    </source>
</evidence>
<dbReference type="SMR" id="A0A3R5TMF6"/>
<keyword evidence="4" id="KW-1185">Reference proteome</keyword>
<evidence type="ECO:0000313" key="4">
    <source>
        <dbReference type="Proteomes" id="UP000266721"/>
    </source>
</evidence>
<dbReference type="Proteomes" id="UP000266721">
    <property type="component" value="Unassembled WGS sequence"/>
</dbReference>
<dbReference type="PANTHER" id="PTHR10219:SF25">
    <property type="entry name" value="PLECKSTRIN HOMOLOGY DOMAIN-CONTAINING FAMILY A MEMBER 8"/>
    <property type="match status" value="1"/>
</dbReference>
<dbReference type="SUPFAM" id="SSF110004">
    <property type="entry name" value="Glycolipid transfer protein, GLTP"/>
    <property type="match status" value="1"/>
</dbReference>
<gene>
    <name evidence="3" type="ORF">AM593_08664</name>
</gene>
<dbReference type="GO" id="GO:1902388">
    <property type="term" value="F:ceramide 1-phosphate transfer activity"/>
    <property type="evidence" value="ECO:0007669"/>
    <property type="project" value="TreeGrafter"/>
</dbReference>
<keyword evidence="1" id="KW-0813">Transport</keyword>
<dbReference type="EMBL" id="KV598772">
    <property type="protein sequence ID" value="OPL20867.1"/>
    <property type="molecule type" value="Genomic_DNA"/>
</dbReference>
<evidence type="ECO:0000256" key="1">
    <source>
        <dbReference type="ARBA" id="ARBA00022448"/>
    </source>
</evidence>
<name>A0A3R5TMF6_MYTGA</name>
<organism evidence="3 4">
    <name type="scientific">Mytilus galloprovincialis</name>
    <name type="common">Mediterranean mussel</name>
    <dbReference type="NCBI Taxonomy" id="29158"/>
    <lineage>
        <taxon>Eukaryota</taxon>
        <taxon>Metazoa</taxon>
        <taxon>Spiralia</taxon>
        <taxon>Lophotrochozoa</taxon>
        <taxon>Mollusca</taxon>
        <taxon>Bivalvia</taxon>
        <taxon>Autobranchia</taxon>
        <taxon>Pteriomorphia</taxon>
        <taxon>Mytilida</taxon>
        <taxon>Mytiloidea</taxon>
        <taxon>Mytilidae</taxon>
        <taxon>Mytilinae</taxon>
        <taxon>Mytilus</taxon>
    </lineage>
</organism>
<protein>
    <submittedName>
        <fullName evidence="3">Pleckstrin 8-like domain-containing family a member</fullName>
    </submittedName>
</protein>
<feature type="non-terminal residue" evidence="3">
    <location>
        <position position="1"/>
    </location>
</feature>
<accession>A0A3R5TMF6</accession>
<dbReference type="Pfam" id="PF08718">
    <property type="entry name" value="GLTP"/>
    <property type="match status" value="1"/>
</dbReference>
<dbReference type="GO" id="GO:0005829">
    <property type="term" value="C:cytosol"/>
    <property type="evidence" value="ECO:0007669"/>
    <property type="project" value="TreeGrafter"/>
</dbReference>
<dbReference type="InterPro" id="IPR036497">
    <property type="entry name" value="GLTP_sf"/>
</dbReference>
<evidence type="ECO:0000259" key="2">
    <source>
        <dbReference type="Pfam" id="PF08718"/>
    </source>
</evidence>
<dbReference type="GO" id="GO:1902387">
    <property type="term" value="F:ceramide 1-phosphate binding"/>
    <property type="evidence" value="ECO:0007669"/>
    <property type="project" value="TreeGrafter"/>
</dbReference>
<reference evidence="3 4" key="1">
    <citation type="journal article" date="2016" name="PLoS ONE">
        <title>A First Insight into the Genome of the Filter-Feeder Mussel Mytilus galloprovincialis.</title>
        <authorList>
            <person name="Murgarella M."/>
            <person name="Puiu D."/>
            <person name="Novoa B."/>
            <person name="Figueras A."/>
            <person name="Posada D."/>
            <person name="Canchaya C."/>
        </authorList>
    </citation>
    <scope>NUCLEOTIDE SEQUENCE [LARGE SCALE GENOMIC DNA]</scope>
    <source>
        <tissue evidence="3">Muscle</tissue>
    </source>
</reference>
<feature type="domain" description="Glycolipid transfer protein" evidence="2">
    <location>
        <begin position="2"/>
        <end position="69"/>
    </location>
</feature>
<sequence length="117" mass="13454">MALLWMKRGLEFIREFLYEIIRGEPDLSQAVTSAYSKTLRNYHGWVVRGVFAVAAKALPYRDVFISNLSVPGEEDTGTLYRQSLMSDIEQYITAMDVVIKILNDFYKLHDLNSNDTV</sequence>
<dbReference type="InterPro" id="IPR014830">
    <property type="entry name" value="Glycolipid_transfer_prot_dom"/>
</dbReference>